<geneLocation type="plasmid" evidence="1">
    <name>unnamed 5</name>
</geneLocation>
<evidence type="ECO:0000313" key="1">
    <source>
        <dbReference type="EMBL" id="KPH85050.1"/>
    </source>
</evidence>
<evidence type="ECO:0000313" key="2">
    <source>
        <dbReference type="Proteomes" id="UP000031553"/>
    </source>
</evidence>
<dbReference type="Proteomes" id="UP000031553">
    <property type="component" value="Unassembled WGS sequence"/>
</dbReference>
<keyword evidence="1" id="KW-0614">Plasmid</keyword>
<sequence>MTRHGGDSQTQTSVQICFRLREGIEDGDLHWLTDEQVVRLRPFSRKAMARLRLTNSAC</sequence>
<dbReference type="EMBL" id="JUFX02000264">
    <property type="protein sequence ID" value="KPH85050.1"/>
    <property type="molecule type" value="Genomic_DNA"/>
</dbReference>
<organism evidence="1 2">
    <name type="scientific">Komagataeibacter intermedius AF2</name>
    <dbReference type="NCBI Taxonomy" id="1458464"/>
    <lineage>
        <taxon>Bacteria</taxon>
        <taxon>Pseudomonadati</taxon>
        <taxon>Pseudomonadota</taxon>
        <taxon>Alphaproteobacteria</taxon>
        <taxon>Acetobacterales</taxon>
        <taxon>Acetobacteraceae</taxon>
        <taxon>Komagataeibacter</taxon>
    </lineage>
</organism>
<proteinExistence type="predicted"/>
<comment type="caution">
    <text evidence="1">The sequence shown here is derived from an EMBL/GenBank/DDBJ whole genome shotgun (WGS) entry which is preliminary data.</text>
</comment>
<reference evidence="1 2" key="1">
    <citation type="submission" date="2015-07" db="EMBL/GenBank/DDBJ databases">
        <title>Draft Genome Sequence of Komagataeibacter intermedius Strain AF2, Isolated from Kombucha Tea.</title>
        <authorList>
            <person name="Santos R.A."/>
            <person name="Berretta A.A."/>
            <person name="Barud H.S."/>
            <person name="Ribeiro S.J."/>
            <person name="Gonzalez-Garcia L.N."/>
            <person name="Zucchi T.D."/>
            <person name="Goldman G.H."/>
            <person name="Riano-Pachon D.M."/>
        </authorList>
    </citation>
    <scope>NUCLEOTIDE SEQUENCE [LARGE SCALE GENOMIC DNA]</scope>
    <source>
        <strain evidence="1 2">AF2</strain>
        <plasmid evidence="1">unnamed 5</plasmid>
    </source>
</reference>
<name>A0A0N1F8Z9_9PROT</name>
<accession>A0A0N1F8Z9</accession>
<gene>
    <name evidence="1" type="ORF">GLUCOINTEAF2_0203613</name>
</gene>
<dbReference type="AlphaFoldDB" id="A0A0N1F8Z9"/>
<protein>
    <submittedName>
        <fullName evidence="1">Uncharacterized protein</fullName>
    </submittedName>
</protein>